<protein>
    <recommendedName>
        <fullName evidence="4">Secreted protein</fullName>
    </recommendedName>
</protein>
<evidence type="ECO:0000313" key="3">
    <source>
        <dbReference type="Proteomes" id="UP001642487"/>
    </source>
</evidence>
<keyword evidence="3" id="KW-1185">Reference proteome</keyword>
<feature type="signal peptide" evidence="1">
    <location>
        <begin position="1"/>
        <end position="21"/>
    </location>
</feature>
<evidence type="ECO:0000313" key="2">
    <source>
        <dbReference type="EMBL" id="CAK9320220.1"/>
    </source>
</evidence>
<dbReference type="Proteomes" id="UP001642487">
    <property type="component" value="Chromosome 4"/>
</dbReference>
<evidence type="ECO:0008006" key="4">
    <source>
        <dbReference type="Google" id="ProtNLM"/>
    </source>
</evidence>
<reference evidence="2 3" key="1">
    <citation type="submission" date="2024-03" db="EMBL/GenBank/DDBJ databases">
        <authorList>
            <person name="Gkanogiannis A."/>
            <person name="Becerra Lopez-Lavalle L."/>
        </authorList>
    </citation>
    <scope>NUCLEOTIDE SEQUENCE [LARGE SCALE GENOMIC DNA]</scope>
</reference>
<proteinExistence type="predicted"/>
<gene>
    <name evidence="2" type="ORF">CITCOLO1_LOCUS12264</name>
</gene>
<sequence>MHFKAIHCYIICISTPCFCHCCDIAGYSFLRARGFLAPCLSGTYLPCGWKSSDGDRMDPCQENVDDDGQ</sequence>
<feature type="chain" id="PRO_5045281344" description="Secreted protein" evidence="1">
    <location>
        <begin position="22"/>
        <end position="69"/>
    </location>
</feature>
<name>A0ABP0YIA1_9ROSI</name>
<keyword evidence="1" id="KW-0732">Signal</keyword>
<accession>A0ABP0YIA1</accession>
<evidence type="ECO:0000256" key="1">
    <source>
        <dbReference type="SAM" id="SignalP"/>
    </source>
</evidence>
<dbReference type="EMBL" id="OZ021738">
    <property type="protein sequence ID" value="CAK9320220.1"/>
    <property type="molecule type" value="Genomic_DNA"/>
</dbReference>
<organism evidence="2 3">
    <name type="scientific">Citrullus colocynthis</name>
    <name type="common">colocynth</name>
    <dbReference type="NCBI Taxonomy" id="252529"/>
    <lineage>
        <taxon>Eukaryota</taxon>
        <taxon>Viridiplantae</taxon>
        <taxon>Streptophyta</taxon>
        <taxon>Embryophyta</taxon>
        <taxon>Tracheophyta</taxon>
        <taxon>Spermatophyta</taxon>
        <taxon>Magnoliopsida</taxon>
        <taxon>eudicotyledons</taxon>
        <taxon>Gunneridae</taxon>
        <taxon>Pentapetalae</taxon>
        <taxon>rosids</taxon>
        <taxon>fabids</taxon>
        <taxon>Cucurbitales</taxon>
        <taxon>Cucurbitaceae</taxon>
        <taxon>Benincaseae</taxon>
        <taxon>Citrullus</taxon>
    </lineage>
</organism>